<dbReference type="Pfam" id="PF00169">
    <property type="entry name" value="PH"/>
    <property type="match status" value="1"/>
</dbReference>
<evidence type="ECO:0000313" key="17">
    <source>
        <dbReference type="Proteomes" id="UP000694395"/>
    </source>
</evidence>
<dbReference type="GO" id="GO:0008289">
    <property type="term" value="F:lipid binding"/>
    <property type="evidence" value="ECO:0007669"/>
    <property type="project" value="UniProtKB-KW"/>
</dbReference>
<evidence type="ECO:0000259" key="14">
    <source>
        <dbReference type="PROSITE" id="PS50004"/>
    </source>
</evidence>
<dbReference type="InterPro" id="IPR000008">
    <property type="entry name" value="C2_dom"/>
</dbReference>
<dbReference type="PANTHER" id="PTHR12166">
    <property type="entry name" value="CALCIUM-DEPENDENT SECRETION ACTIVATOR"/>
    <property type="match status" value="1"/>
</dbReference>
<dbReference type="AlphaFoldDB" id="A0A8C7WKS5"/>
<dbReference type="GO" id="GO:0046872">
    <property type="term" value="F:metal ion binding"/>
    <property type="evidence" value="ECO:0007669"/>
    <property type="project" value="UniProtKB-KW"/>
</dbReference>
<evidence type="ECO:0000256" key="11">
    <source>
        <dbReference type="ARBA" id="ARBA00034103"/>
    </source>
</evidence>
<dbReference type="SMART" id="SM00233">
    <property type="entry name" value="PH"/>
    <property type="match status" value="1"/>
</dbReference>
<evidence type="ECO:0000256" key="12">
    <source>
        <dbReference type="SAM" id="MobiDB-lite"/>
    </source>
</evidence>
<evidence type="ECO:0000256" key="5">
    <source>
        <dbReference type="ARBA" id="ARBA00022837"/>
    </source>
</evidence>
<feature type="domain" description="MHD1" evidence="15">
    <location>
        <begin position="858"/>
        <end position="1010"/>
    </location>
</feature>
<protein>
    <submittedName>
        <fullName evidence="16">Calcium dependent secretion activator 2</fullName>
    </submittedName>
</protein>
<dbReference type="InterPro" id="IPR057457">
    <property type="entry name" value="CAPS_C2"/>
</dbReference>
<dbReference type="PROSITE" id="PS50003">
    <property type="entry name" value="PH_DOMAIN"/>
    <property type="match status" value="1"/>
</dbReference>
<keyword evidence="5" id="KW-0106">Calcium</keyword>
<keyword evidence="3" id="KW-0268">Exocytosis</keyword>
<accession>A0A8C7WKS5</accession>
<dbReference type="GO" id="GO:0045921">
    <property type="term" value="P:positive regulation of exocytosis"/>
    <property type="evidence" value="ECO:0007669"/>
    <property type="project" value="TreeGrafter"/>
</dbReference>
<dbReference type="PROSITE" id="PS50004">
    <property type="entry name" value="C2"/>
    <property type="match status" value="1"/>
</dbReference>
<dbReference type="GeneTree" id="ENSGT00590000083094"/>
<feature type="domain" description="PH" evidence="13">
    <location>
        <begin position="474"/>
        <end position="577"/>
    </location>
</feature>
<dbReference type="Pfam" id="PF25341">
    <property type="entry name" value="C2_CAPS"/>
    <property type="match status" value="1"/>
</dbReference>
<evidence type="ECO:0000256" key="2">
    <source>
        <dbReference type="ARBA" id="ARBA00022448"/>
    </source>
</evidence>
<evidence type="ECO:0000256" key="7">
    <source>
        <dbReference type="ARBA" id="ARBA00023018"/>
    </source>
</evidence>
<evidence type="ECO:0000313" key="16">
    <source>
        <dbReference type="Ensembl" id="ENSOMYP00000102930.2"/>
    </source>
</evidence>
<dbReference type="SUPFAM" id="SSF50729">
    <property type="entry name" value="PH domain-like"/>
    <property type="match status" value="1"/>
</dbReference>
<dbReference type="FunFam" id="2.30.29.30:FF:000007">
    <property type="entry name" value="Calcium-dependent secretion activator 2 isoform B"/>
    <property type="match status" value="1"/>
</dbReference>
<organism evidence="16 17">
    <name type="scientific">Oncorhynchus mykiss</name>
    <name type="common">Rainbow trout</name>
    <name type="synonym">Salmo gairdneri</name>
    <dbReference type="NCBI Taxonomy" id="8022"/>
    <lineage>
        <taxon>Eukaryota</taxon>
        <taxon>Metazoa</taxon>
        <taxon>Chordata</taxon>
        <taxon>Craniata</taxon>
        <taxon>Vertebrata</taxon>
        <taxon>Euteleostomi</taxon>
        <taxon>Actinopterygii</taxon>
        <taxon>Neopterygii</taxon>
        <taxon>Teleostei</taxon>
        <taxon>Protacanthopterygii</taxon>
        <taxon>Salmoniformes</taxon>
        <taxon>Salmonidae</taxon>
        <taxon>Salmoninae</taxon>
        <taxon>Oncorhynchus</taxon>
    </lineage>
</organism>
<reference evidence="16" key="1">
    <citation type="submission" date="2020-07" db="EMBL/GenBank/DDBJ databases">
        <title>A long reads based de novo assembly of the rainbow trout Arlee double haploid line genome.</title>
        <authorList>
            <person name="Gao G."/>
            <person name="Palti Y."/>
        </authorList>
    </citation>
    <scope>NUCLEOTIDE SEQUENCE [LARGE SCALE GENOMIC DNA]</scope>
</reference>
<dbReference type="GO" id="GO:0016079">
    <property type="term" value="P:synaptic vesicle exocytosis"/>
    <property type="evidence" value="ECO:0007669"/>
    <property type="project" value="InterPro"/>
</dbReference>
<dbReference type="PROSITE" id="PS51258">
    <property type="entry name" value="MHD1"/>
    <property type="match status" value="1"/>
</dbReference>
<dbReference type="GO" id="GO:0015031">
    <property type="term" value="P:protein transport"/>
    <property type="evidence" value="ECO:0007669"/>
    <property type="project" value="UniProtKB-KW"/>
</dbReference>
<keyword evidence="7" id="KW-0770">Synapse</keyword>
<dbReference type="InterPro" id="IPR033227">
    <property type="entry name" value="CAPS"/>
</dbReference>
<evidence type="ECO:0000259" key="13">
    <source>
        <dbReference type="PROSITE" id="PS50003"/>
    </source>
</evidence>
<evidence type="ECO:0000256" key="4">
    <source>
        <dbReference type="ARBA" id="ARBA00022723"/>
    </source>
</evidence>
<evidence type="ECO:0000256" key="6">
    <source>
        <dbReference type="ARBA" id="ARBA00022927"/>
    </source>
</evidence>
<dbReference type="Ensembl" id="ENSOMYT00000111629.2">
    <property type="protein sequence ID" value="ENSOMYP00000102930.2"/>
    <property type="gene ID" value="ENSOMYG00000043456.2"/>
</dbReference>
<evidence type="ECO:0000256" key="3">
    <source>
        <dbReference type="ARBA" id="ARBA00022483"/>
    </source>
</evidence>
<keyword evidence="10" id="KW-0968">Cytoplasmic vesicle</keyword>
<dbReference type="Proteomes" id="UP000694395">
    <property type="component" value="Chromosome 2"/>
</dbReference>
<dbReference type="GO" id="GO:0098793">
    <property type="term" value="C:presynapse"/>
    <property type="evidence" value="ECO:0007669"/>
    <property type="project" value="GOC"/>
</dbReference>
<keyword evidence="4" id="KW-0479">Metal-binding</keyword>
<name>A0A8C7WKS5_ONCMY</name>
<comment type="subcellular location">
    <subcellularLocation>
        <location evidence="1">Cytoplasmic vesicle membrane</location>
    </subcellularLocation>
    <subcellularLocation>
        <location evidence="11">Synapse</location>
    </subcellularLocation>
</comment>
<proteinExistence type="predicted"/>
<dbReference type="GO" id="GO:0030659">
    <property type="term" value="C:cytoplasmic vesicle membrane"/>
    <property type="evidence" value="ECO:0007669"/>
    <property type="project" value="UniProtKB-SubCell"/>
</dbReference>
<keyword evidence="8" id="KW-0446">Lipid-binding</keyword>
<dbReference type="Gene3D" id="1.10.357.50">
    <property type="match status" value="1"/>
</dbReference>
<dbReference type="GO" id="GO:0098978">
    <property type="term" value="C:glutamatergic synapse"/>
    <property type="evidence" value="ECO:0007669"/>
    <property type="project" value="TreeGrafter"/>
</dbReference>
<sequence>MLDPSSSEDSGGEISEDTQVPKDPPTSSGQGGKHKKRPPADQAQAEKSPVEDQVKNEQEILQKEEAERKSKLQMYVFVLRCIAYPFNAKQPTDMARRQQKLNKQQLQAVKDNFQAFLNGDTQMVADEAFCNAVRSYYEGFLKSERVSRMVQSGGFSACDFRDVFKKNIERRVRSLPKIDGLSKETVLSSWIAKYDTIYRGDEEMRRQPQRMHLSAVSEMILSKEQLYEMFQQILGIKKFEHQLLYNACQLDNVDEQAAQIRRELDGRLQLAETIARERNYPKFVSKDMEAMYIEEMRSSVNLLMANLESLPVSKGGPNFKQKLKRSSMNNSFLDMGDETEFLSKSDVVLSFALEIVIVEVQGLKSVAPNRIVYCTMEVEGGEKLQTDQAEASRPQWGTQGDFTTTHPLPMVKVKLFTESTGVLALEDKELGRVILNPTTNGPKQAELHKMVVSKNSQDAELKIQLAVRMDKPPNMKHSGYLYALGQRVWKRWKMRYFVLVQVSQYTFAMCSYRERKSEPHELMQLEGYTVDYSDPQPGLQGGRVFFNAVKEGDLVVFANDDEQDRMLWVQAMYRATGQSYKPIPPTQNCRSDVIDRDLMLYGDRQGVEELISAVPCRFDHAALFPFLQKQTLQHRMNDSFSCLGWFSPGQVFVLDEYCARYGVRGCHRHLSYLQDLMEYSGNNVLVDPTLLHYSYAFCASHIHGNRPDGMGTVTEEEREQFEDIRGRLLSLLDNQIIHFRYCFPFGRPDGALKATLSLLERVLMKDITTPVPPDEMRKVVQKCLEKAALVNYSQLTKHAQIEGMCNPSSRKRLEDMMRLGELCIEVLQQNDEHHSEAISWWPEMMAEHAETFMSLYTVDIDGALQVQPVDSWDSFPLFQLLNNFLRCDPHLCNGMFHKHLQDLFIPLVVRYIDLMESSIAQSIHRGFEQETWQSVKTIANNLPSVPLPKVRLPQMPSNGSETSEDLFWKLDALQMFVLDLHWPEPEFAKHLEQRLKLMASNMMEACVKRTKAAFDSKMQKASKSTDFRVPLSVCTMFNVLIEAKKQCSKLCVLDSGLEQQYHSKIDDLIDDTFKDMISSLVSKFAEPLDAVLSKLSRYDEGTLFSSIFSFTVKAAAKYVDVPKPGMDLADTYITFVRQNQDILRDRVNEEMYIEKLFDQWYTSSMKALCVWLTDRLNLQLHMYQLKTLIKIVKKTYRDFRLQGVLDGTLNNKSYETVYNRLTTEETTVAVKAGDGLQGITMRDSDEEDG</sequence>
<dbReference type="InterPro" id="IPR010439">
    <property type="entry name" value="MUN_dom"/>
</dbReference>
<dbReference type="InterPro" id="IPR011993">
    <property type="entry name" value="PH-like_dom_sf"/>
</dbReference>
<dbReference type="InterPro" id="IPR014770">
    <property type="entry name" value="Munc13_1"/>
</dbReference>
<dbReference type="InterPro" id="IPR001849">
    <property type="entry name" value="PH_domain"/>
</dbReference>
<keyword evidence="2" id="KW-0813">Transport</keyword>
<dbReference type="GO" id="GO:1990504">
    <property type="term" value="P:dense core granule exocytosis"/>
    <property type="evidence" value="ECO:0007669"/>
    <property type="project" value="InterPro"/>
</dbReference>
<reference evidence="16" key="2">
    <citation type="submission" date="2025-08" db="UniProtKB">
        <authorList>
            <consortium name="Ensembl"/>
        </authorList>
    </citation>
    <scope>IDENTIFICATION</scope>
</reference>
<keyword evidence="6" id="KW-0653">Protein transport</keyword>
<evidence type="ECO:0000256" key="10">
    <source>
        <dbReference type="ARBA" id="ARBA00023329"/>
    </source>
</evidence>
<evidence type="ECO:0000256" key="9">
    <source>
        <dbReference type="ARBA" id="ARBA00023136"/>
    </source>
</evidence>
<keyword evidence="17" id="KW-1185">Reference proteome</keyword>
<evidence type="ECO:0000259" key="15">
    <source>
        <dbReference type="PROSITE" id="PS51258"/>
    </source>
</evidence>
<evidence type="ECO:0000256" key="1">
    <source>
        <dbReference type="ARBA" id="ARBA00004156"/>
    </source>
</evidence>
<reference evidence="16" key="3">
    <citation type="submission" date="2025-09" db="UniProtKB">
        <authorList>
            <consortium name="Ensembl"/>
        </authorList>
    </citation>
    <scope>IDENTIFICATION</scope>
</reference>
<feature type="region of interest" description="Disordered" evidence="12">
    <location>
        <begin position="1"/>
        <end position="57"/>
    </location>
</feature>
<feature type="domain" description="C2" evidence="14">
    <location>
        <begin position="334"/>
        <end position="451"/>
    </location>
</feature>
<keyword evidence="9" id="KW-0472">Membrane</keyword>
<dbReference type="PANTHER" id="PTHR12166:SF7">
    <property type="entry name" value="CALCIUM-DEPENDENT SECRETION ACTIVATOR 2"/>
    <property type="match status" value="1"/>
</dbReference>
<dbReference type="Pfam" id="PF06292">
    <property type="entry name" value="MUN"/>
    <property type="match status" value="2"/>
</dbReference>
<dbReference type="CDD" id="cd01234">
    <property type="entry name" value="PH_CADPS"/>
    <property type="match status" value="1"/>
</dbReference>
<evidence type="ECO:0000256" key="8">
    <source>
        <dbReference type="ARBA" id="ARBA00023121"/>
    </source>
</evidence>
<dbReference type="Gene3D" id="2.30.29.30">
    <property type="entry name" value="Pleckstrin-homology domain (PH domain)/Phosphotyrosine-binding domain (PTB)"/>
    <property type="match status" value="1"/>
</dbReference>
<feature type="compositionally biased region" description="Basic and acidic residues" evidence="12">
    <location>
        <begin position="48"/>
        <end position="57"/>
    </location>
</feature>
<dbReference type="SMART" id="SM01145">
    <property type="entry name" value="DUF1041"/>
    <property type="match status" value="1"/>
</dbReference>